<keyword evidence="4" id="KW-1185">Reference proteome</keyword>
<dbReference type="RefSeq" id="WP_192732701.1">
    <property type="nucleotide sequence ID" value="NZ_BAAAVL010000004.1"/>
</dbReference>
<evidence type="ECO:0000256" key="2">
    <source>
        <dbReference type="SAM" id="SignalP"/>
    </source>
</evidence>
<accession>A0ABR9J188</accession>
<name>A0ABR9J188_RHIVS</name>
<dbReference type="Proteomes" id="UP000620262">
    <property type="component" value="Unassembled WGS sequence"/>
</dbReference>
<reference evidence="3 4" key="1">
    <citation type="submission" date="2020-10" db="EMBL/GenBank/DDBJ databases">
        <title>Sequencing the genomes of 1000 actinobacteria strains.</title>
        <authorList>
            <person name="Klenk H.-P."/>
        </authorList>
    </citation>
    <scope>NUCLEOTIDE SEQUENCE [LARGE SCALE GENOMIC DNA]</scope>
    <source>
        <strain evidence="3 4">DSM 7307</strain>
    </source>
</reference>
<gene>
    <name evidence="3" type="ORF">H4W29_006459</name>
</gene>
<evidence type="ECO:0000313" key="3">
    <source>
        <dbReference type="EMBL" id="MBE1509214.1"/>
    </source>
</evidence>
<sequence length="184" mass="20171">MVLMRWMTYGFATTFLFASIADVVAAAEPDPFDQFKERCLNRGTDFQRTVAAAKERDWPALAEDMTTSLVPMENPVALEGWNLSAGEDVPFRALVVARASVGDNTVESCTMAFAEIDAAAFERRLVSETHAEASGEGNGQGRARKFFKASSPERREAITLDLPLYPNGSDEVIVSVVSDQQIEN</sequence>
<keyword evidence="2" id="KW-0732">Signal</keyword>
<dbReference type="EMBL" id="JADBEC010000002">
    <property type="protein sequence ID" value="MBE1509214.1"/>
    <property type="molecule type" value="Genomic_DNA"/>
</dbReference>
<organism evidence="3 4">
    <name type="scientific">Rhizobium viscosum</name>
    <name type="common">Arthrobacter viscosus</name>
    <dbReference type="NCBI Taxonomy" id="1673"/>
    <lineage>
        <taxon>Bacteria</taxon>
        <taxon>Pseudomonadati</taxon>
        <taxon>Pseudomonadota</taxon>
        <taxon>Alphaproteobacteria</taxon>
        <taxon>Hyphomicrobiales</taxon>
        <taxon>Rhizobiaceae</taxon>
        <taxon>Rhizobium/Agrobacterium group</taxon>
        <taxon>Rhizobium</taxon>
    </lineage>
</organism>
<feature type="signal peptide" evidence="2">
    <location>
        <begin position="1"/>
        <end position="26"/>
    </location>
</feature>
<proteinExistence type="predicted"/>
<feature type="chain" id="PRO_5047327861" evidence="2">
    <location>
        <begin position="27"/>
        <end position="184"/>
    </location>
</feature>
<evidence type="ECO:0000256" key="1">
    <source>
        <dbReference type="SAM" id="MobiDB-lite"/>
    </source>
</evidence>
<protein>
    <submittedName>
        <fullName evidence="3">Uncharacterized protein</fullName>
    </submittedName>
</protein>
<comment type="caution">
    <text evidence="3">The sequence shown here is derived from an EMBL/GenBank/DDBJ whole genome shotgun (WGS) entry which is preliminary data.</text>
</comment>
<evidence type="ECO:0000313" key="4">
    <source>
        <dbReference type="Proteomes" id="UP000620262"/>
    </source>
</evidence>
<feature type="region of interest" description="Disordered" evidence="1">
    <location>
        <begin position="130"/>
        <end position="152"/>
    </location>
</feature>